<accession>A0A424W9D5</accession>
<dbReference type="AlphaFoldDB" id="A0A424W9D5"/>
<evidence type="ECO:0000256" key="1">
    <source>
        <dbReference type="ARBA" id="ARBA00023002"/>
    </source>
</evidence>
<dbReference type="InterPro" id="IPR050523">
    <property type="entry name" value="AKR_Detox_Biosynth"/>
</dbReference>
<dbReference type="GO" id="GO:0005829">
    <property type="term" value="C:cytosol"/>
    <property type="evidence" value="ECO:0007669"/>
    <property type="project" value="TreeGrafter"/>
</dbReference>
<dbReference type="InterPro" id="IPR036812">
    <property type="entry name" value="NAD(P)_OxRdtase_dom_sf"/>
</dbReference>
<dbReference type="Pfam" id="PF00248">
    <property type="entry name" value="Aldo_ket_red"/>
    <property type="match status" value="1"/>
</dbReference>
<gene>
    <name evidence="3" type="ORF">DY367_20385</name>
</gene>
<dbReference type="InterPro" id="IPR023210">
    <property type="entry name" value="NADP_OxRdtase_dom"/>
</dbReference>
<comment type="caution">
    <text evidence="3">The sequence shown here is derived from an EMBL/GenBank/DDBJ whole genome shotgun (WGS) entry which is preliminary data.</text>
</comment>
<dbReference type="Gene3D" id="3.20.20.100">
    <property type="entry name" value="NADP-dependent oxidoreductase domain"/>
    <property type="match status" value="1"/>
</dbReference>
<evidence type="ECO:0000313" key="3">
    <source>
        <dbReference type="EMBL" id="RPJ89845.1"/>
    </source>
</evidence>
<dbReference type="RefSeq" id="WP_118933436.1">
    <property type="nucleotide sequence ID" value="NZ_CP061008.1"/>
</dbReference>
<reference evidence="3 4" key="1">
    <citation type="submission" date="2018-08" db="EMBL/GenBank/DDBJ databases">
        <title>Achromobacter xylosoxidans Genome sequencing and assembly.</title>
        <authorList>
            <person name="Wang R."/>
            <person name="Rensing C."/>
            <person name="Li Y."/>
        </authorList>
    </citation>
    <scope>NUCLEOTIDE SEQUENCE [LARGE SCALE GENOMIC DNA]</scope>
    <source>
        <strain evidence="3 4">GD003A</strain>
    </source>
</reference>
<dbReference type="PANTHER" id="PTHR43364">
    <property type="entry name" value="NADH-SPECIFIC METHYLGLYOXAL REDUCTASE-RELATED"/>
    <property type="match status" value="1"/>
</dbReference>
<keyword evidence="1" id="KW-0560">Oxidoreductase</keyword>
<dbReference type="GO" id="GO:0016491">
    <property type="term" value="F:oxidoreductase activity"/>
    <property type="evidence" value="ECO:0007669"/>
    <property type="project" value="UniProtKB-KW"/>
</dbReference>
<dbReference type="OrthoDB" id="5488419at2"/>
<dbReference type="EMBL" id="QVXO01000034">
    <property type="protein sequence ID" value="RPJ89845.1"/>
    <property type="molecule type" value="Genomic_DNA"/>
</dbReference>
<protein>
    <submittedName>
        <fullName evidence="3">Aldo/keto reductase</fullName>
    </submittedName>
</protein>
<evidence type="ECO:0000259" key="2">
    <source>
        <dbReference type="Pfam" id="PF00248"/>
    </source>
</evidence>
<feature type="domain" description="NADP-dependent oxidoreductase" evidence="2">
    <location>
        <begin position="16"/>
        <end position="317"/>
    </location>
</feature>
<dbReference type="PANTHER" id="PTHR43364:SF4">
    <property type="entry name" value="NAD(P)-LINKED OXIDOREDUCTASE SUPERFAMILY PROTEIN"/>
    <property type="match status" value="1"/>
</dbReference>
<sequence>MKTTTLGASGIVCESVGLGTWAMGGWMWGGGDDAAAIAAIQASLDAGVRLIDTAPAYGLGHAESLVGQALKGRRQQAVIATKCGLVWHTRQGEHFFDEEGQAVHRHLGRASIFHEVEQSLARLQTDYIDLYITHWQDAGTPVAETMDALLDLKRQGKIRAIGVSNVDPGTLTEYLRHGPVDAIQERYSLIDREIEATLMPLCRRHNVGTLGYSSLALGLLAGPIDPQRRFTGDDQRAGNPRFSVANRSRLQGFFAELEPLRQRLDCSASQLMIAWTTRPGGVSVALCGARTPQQAMQNAGAAALELSPEDLGAIDQAAGRHLQTLD</sequence>
<dbReference type="SUPFAM" id="SSF51430">
    <property type="entry name" value="NAD(P)-linked oxidoreductase"/>
    <property type="match status" value="1"/>
</dbReference>
<evidence type="ECO:0000313" key="4">
    <source>
        <dbReference type="Proteomes" id="UP000285324"/>
    </source>
</evidence>
<dbReference type="Proteomes" id="UP000285324">
    <property type="component" value="Unassembled WGS sequence"/>
</dbReference>
<name>A0A424W9D5_ALCXX</name>
<organism evidence="3 4">
    <name type="scientific">Alcaligenes xylosoxydans xylosoxydans</name>
    <name type="common">Achromobacter xylosoxidans</name>
    <dbReference type="NCBI Taxonomy" id="85698"/>
    <lineage>
        <taxon>Bacteria</taxon>
        <taxon>Pseudomonadati</taxon>
        <taxon>Pseudomonadota</taxon>
        <taxon>Betaproteobacteria</taxon>
        <taxon>Burkholderiales</taxon>
        <taxon>Alcaligenaceae</taxon>
        <taxon>Achromobacter</taxon>
    </lineage>
</organism>
<proteinExistence type="predicted"/>